<accession>A0ABR1F4H4</accession>
<dbReference type="PIRSF" id="PIRSF015892">
    <property type="entry name" value="N-myristl_transf"/>
    <property type="match status" value="1"/>
</dbReference>
<keyword evidence="12" id="KW-1185">Reference proteome</keyword>
<dbReference type="InterPro" id="IPR016181">
    <property type="entry name" value="Acyl_CoA_acyltransferase"/>
</dbReference>
<feature type="region of interest" description="Disordered" evidence="8">
    <location>
        <begin position="1"/>
        <end position="80"/>
    </location>
</feature>
<dbReference type="EMBL" id="JBBJBU010000007">
    <property type="protein sequence ID" value="KAK7204757.1"/>
    <property type="molecule type" value="Genomic_DNA"/>
</dbReference>
<dbReference type="InterPro" id="IPR022676">
    <property type="entry name" value="NMT_N"/>
</dbReference>
<dbReference type="RefSeq" id="XP_064767790.1">
    <property type="nucleotide sequence ID" value="XM_064909963.1"/>
</dbReference>
<dbReference type="Pfam" id="PF02799">
    <property type="entry name" value="NMT_C"/>
    <property type="match status" value="1"/>
</dbReference>
<dbReference type="SUPFAM" id="SSF55729">
    <property type="entry name" value="Acyl-CoA N-acyltransferases (Nat)"/>
    <property type="match status" value="2"/>
</dbReference>
<evidence type="ECO:0000256" key="4">
    <source>
        <dbReference type="ARBA" id="ARBA00022679"/>
    </source>
</evidence>
<evidence type="ECO:0000313" key="12">
    <source>
        <dbReference type="Proteomes" id="UP001498771"/>
    </source>
</evidence>
<dbReference type="EC" id="2.3.1.97" evidence="2 6"/>
<evidence type="ECO:0000256" key="8">
    <source>
        <dbReference type="SAM" id="MobiDB-lite"/>
    </source>
</evidence>
<feature type="compositionally biased region" description="Polar residues" evidence="8">
    <location>
        <begin position="68"/>
        <end position="80"/>
    </location>
</feature>
<evidence type="ECO:0000256" key="7">
    <source>
        <dbReference type="RuleBase" id="RU004178"/>
    </source>
</evidence>
<comment type="caution">
    <text evidence="11">The sequence shown here is derived from an EMBL/GenBank/DDBJ whole genome shotgun (WGS) entry which is preliminary data.</text>
</comment>
<evidence type="ECO:0000259" key="9">
    <source>
        <dbReference type="Pfam" id="PF01233"/>
    </source>
</evidence>
<evidence type="ECO:0000256" key="6">
    <source>
        <dbReference type="RuleBase" id="RU000586"/>
    </source>
</evidence>
<keyword evidence="5 6" id="KW-0012">Acyltransferase</keyword>
<dbReference type="PROSITE" id="PS00976">
    <property type="entry name" value="NMT_2"/>
    <property type="match status" value="1"/>
</dbReference>
<dbReference type="InterPro" id="IPR000903">
    <property type="entry name" value="NMT"/>
</dbReference>
<sequence>MGEITAIDDRSSSEEEVLETTSAAADGAVAPADGASKPKKKKNKKKKKAAKSDGGDREAEQTIEPVQAVSTKSNTPSASVRNLEELLRQLAMPQDKPRQKAMDEYKFWRTQPVTKFDEKIDDEGSIDPEKTPDDVPDQPYPLLKEFEWCTLDLNDTAQVEEIYDLLYHNYVEDADETFRFKYSPRFFDWALKAPDCRPEWFVGVRVAATKKLVAFISGIPMHLRIRNTTLPASEVNFLCVHKKLRSKRLAPLLIKEITRRINKQNIWHALYTGGVVLPSPVSTCRYYHRSINWAKLNDVGFSPLPPNTTRAKMISKFKLPAQTSLPGLRLMERGDIDQVFDLLVTYLSKFELAQVFEKDELLHWLMHDYGLDGRANDAKDPDRVIWAYVVETPNGAITDMVSFYKLPSTVLGNAKHDSLEIAYAFYYASSVALDAPSRSDEAGTAKLKARLTELFNDALIISRDLGFDVFNALTLLDNPLFLEELKFGAGDGYLNYYVFNYKAFPIAGGMTPDRSLDVANRSGVAAVML</sequence>
<feature type="domain" description="Glycylpeptide N-tetradecanoyltransferase N-terminal" evidence="9">
    <location>
        <begin position="126"/>
        <end position="284"/>
    </location>
</feature>
<evidence type="ECO:0000313" key="11">
    <source>
        <dbReference type="EMBL" id="KAK7204757.1"/>
    </source>
</evidence>
<evidence type="ECO:0000256" key="2">
    <source>
        <dbReference type="ARBA" id="ARBA00012923"/>
    </source>
</evidence>
<reference evidence="11 12" key="1">
    <citation type="submission" date="2024-03" db="EMBL/GenBank/DDBJ databases">
        <title>Genome-scale model development and genomic sequencing of the oleaginous clade Lipomyces.</title>
        <authorList>
            <consortium name="Lawrence Berkeley National Laboratory"/>
            <person name="Czajka J.J."/>
            <person name="Han Y."/>
            <person name="Kim J."/>
            <person name="Mondo S.J."/>
            <person name="Hofstad B.A."/>
            <person name="Robles A."/>
            <person name="Haridas S."/>
            <person name="Riley R."/>
            <person name="LaButti K."/>
            <person name="Pangilinan J."/>
            <person name="Andreopoulos W."/>
            <person name="Lipzen A."/>
            <person name="Yan J."/>
            <person name="Wang M."/>
            <person name="Ng V."/>
            <person name="Grigoriev I.V."/>
            <person name="Spatafora J.W."/>
            <person name="Magnuson J.K."/>
            <person name="Baker S.E."/>
            <person name="Pomraning K.R."/>
        </authorList>
    </citation>
    <scope>NUCLEOTIDE SEQUENCE [LARGE SCALE GENOMIC DNA]</scope>
    <source>
        <strain evidence="11 12">Phaff 52-87</strain>
    </source>
</reference>
<protein>
    <recommendedName>
        <fullName evidence="3 6">Glycylpeptide N-tetradecanoyltransferase</fullName>
        <ecNumber evidence="2 6">2.3.1.97</ecNumber>
    </recommendedName>
</protein>
<dbReference type="PANTHER" id="PTHR11377">
    <property type="entry name" value="N-MYRISTOYL TRANSFERASE"/>
    <property type="match status" value="1"/>
</dbReference>
<feature type="domain" description="Glycylpeptide N-tetradecanoyltransferase C-terminal" evidence="10">
    <location>
        <begin position="298"/>
        <end position="520"/>
    </location>
</feature>
<organism evidence="11 12">
    <name type="scientific">Myxozyma melibiosi</name>
    <dbReference type="NCBI Taxonomy" id="54550"/>
    <lineage>
        <taxon>Eukaryota</taxon>
        <taxon>Fungi</taxon>
        <taxon>Dikarya</taxon>
        <taxon>Ascomycota</taxon>
        <taxon>Saccharomycotina</taxon>
        <taxon>Lipomycetes</taxon>
        <taxon>Lipomycetales</taxon>
        <taxon>Lipomycetaceae</taxon>
        <taxon>Myxozyma</taxon>
    </lineage>
</organism>
<dbReference type="Gene3D" id="3.40.630.30">
    <property type="match status" value="2"/>
</dbReference>
<feature type="compositionally biased region" description="Basic residues" evidence="8">
    <location>
        <begin position="37"/>
        <end position="49"/>
    </location>
</feature>
<dbReference type="InterPro" id="IPR022677">
    <property type="entry name" value="NMT_C"/>
</dbReference>
<feature type="compositionally biased region" description="Basic and acidic residues" evidence="8">
    <location>
        <begin position="50"/>
        <end position="60"/>
    </location>
</feature>
<comment type="catalytic activity">
    <reaction evidence="6">
        <text>N-terminal glycyl-[protein] + tetradecanoyl-CoA = N-tetradecanoylglycyl-[protein] + CoA + H(+)</text>
        <dbReference type="Rhea" id="RHEA:15521"/>
        <dbReference type="Rhea" id="RHEA-COMP:12666"/>
        <dbReference type="Rhea" id="RHEA-COMP:12667"/>
        <dbReference type="ChEBI" id="CHEBI:15378"/>
        <dbReference type="ChEBI" id="CHEBI:57287"/>
        <dbReference type="ChEBI" id="CHEBI:57385"/>
        <dbReference type="ChEBI" id="CHEBI:64723"/>
        <dbReference type="ChEBI" id="CHEBI:133050"/>
        <dbReference type="EC" id="2.3.1.97"/>
    </reaction>
</comment>
<feature type="compositionally biased region" description="Low complexity" evidence="8">
    <location>
        <begin position="19"/>
        <end position="35"/>
    </location>
</feature>
<dbReference type="Proteomes" id="UP001498771">
    <property type="component" value="Unassembled WGS sequence"/>
</dbReference>
<evidence type="ECO:0000256" key="5">
    <source>
        <dbReference type="ARBA" id="ARBA00023315"/>
    </source>
</evidence>
<dbReference type="Pfam" id="PF01233">
    <property type="entry name" value="NMT"/>
    <property type="match status" value="1"/>
</dbReference>
<comment type="function">
    <text evidence="6">Adds a myristoyl group to the N-terminal glycine residue of certain cellular proteins.</text>
</comment>
<evidence type="ECO:0000256" key="3">
    <source>
        <dbReference type="ARBA" id="ARBA00022240"/>
    </source>
</evidence>
<gene>
    <name evidence="11" type="ORF">BZA70DRAFT_183511</name>
</gene>
<proteinExistence type="inferred from homology"/>
<name>A0ABR1F4H4_9ASCO</name>
<keyword evidence="4 6" id="KW-0808">Transferase</keyword>
<evidence type="ECO:0000256" key="1">
    <source>
        <dbReference type="ARBA" id="ARBA00009469"/>
    </source>
</evidence>
<dbReference type="PROSITE" id="PS00975">
    <property type="entry name" value="NMT_1"/>
    <property type="match status" value="1"/>
</dbReference>
<dbReference type="PANTHER" id="PTHR11377:SF5">
    <property type="entry name" value="GLYCYLPEPTIDE N-TETRADECANOYLTRANSFERASE"/>
    <property type="match status" value="1"/>
</dbReference>
<dbReference type="InterPro" id="IPR022678">
    <property type="entry name" value="NMT_CS"/>
</dbReference>
<evidence type="ECO:0000259" key="10">
    <source>
        <dbReference type="Pfam" id="PF02799"/>
    </source>
</evidence>
<dbReference type="GeneID" id="90035475"/>
<comment type="similarity">
    <text evidence="1 7">Belongs to the NMT family.</text>
</comment>
<feature type="region of interest" description="Disordered" evidence="8">
    <location>
        <begin position="118"/>
        <end position="137"/>
    </location>
</feature>